<accession>A0A848B6T6</accession>
<evidence type="ECO:0000313" key="3">
    <source>
        <dbReference type="Proteomes" id="UP000543804"/>
    </source>
</evidence>
<dbReference type="EMBL" id="JABAFA010000002">
    <property type="protein sequence ID" value="NMD98212.1"/>
    <property type="molecule type" value="Genomic_DNA"/>
</dbReference>
<keyword evidence="3" id="KW-1185">Reference proteome</keyword>
<dbReference type="RefSeq" id="WP_170077012.1">
    <property type="nucleotide sequence ID" value="NZ_JABAFA010000002.1"/>
</dbReference>
<protein>
    <submittedName>
        <fullName evidence="2">Uncharacterized protein</fullName>
    </submittedName>
</protein>
<proteinExistence type="predicted"/>
<evidence type="ECO:0000256" key="1">
    <source>
        <dbReference type="SAM" id="MobiDB-lite"/>
    </source>
</evidence>
<name>A0A848B6T6_9FIRM</name>
<evidence type="ECO:0000313" key="2">
    <source>
        <dbReference type="EMBL" id="NMD98212.1"/>
    </source>
</evidence>
<feature type="region of interest" description="Disordered" evidence="1">
    <location>
        <begin position="32"/>
        <end position="56"/>
    </location>
</feature>
<dbReference type="Proteomes" id="UP000543804">
    <property type="component" value="Unassembled WGS sequence"/>
</dbReference>
<gene>
    <name evidence="2" type="ORF">HF878_01745</name>
</gene>
<comment type="caution">
    <text evidence="2">The sequence shown here is derived from an EMBL/GenBank/DDBJ whole genome shotgun (WGS) entry which is preliminary data.</text>
</comment>
<dbReference type="AlphaFoldDB" id="A0A848B6T6"/>
<reference evidence="2 3" key="1">
    <citation type="submission" date="2020-04" db="EMBL/GenBank/DDBJ databases">
        <authorList>
            <person name="Hitch T.C.A."/>
            <person name="Wylensek D."/>
            <person name="Clavel T."/>
        </authorList>
    </citation>
    <scope>NUCLEOTIDE SEQUENCE [LARGE SCALE GENOMIC DNA]</scope>
    <source>
        <strain evidence="2 3">PG-130-P53-12</strain>
    </source>
</reference>
<sequence>MPKIPKNLTDKDMFRDWVEEETMEDKFLQAEKAADARRRAQAGIEPPAELGRTGFTPKLTEDLGKALTELKLQLAMKGVTKLTYKVKKDGETILITPKYKEK</sequence>
<organism evidence="2 3">
    <name type="scientific">Selenomonas bovis</name>
    <dbReference type="NCBI Taxonomy" id="416586"/>
    <lineage>
        <taxon>Bacteria</taxon>
        <taxon>Bacillati</taxon>
        <taxon>Bacillota</taxon>
        <taxon>Negativicutes</taxon>
        <taxon>Selenomonadales</taxon>
        <taxon>Selenomonadaceae</taxon>
        <taxon>Selenomonas</taxon>
    </lineage>
</organism>